<organism evidence="9 10">
    <name type="scientific">SAR86 cluster bacterium</name>
    <dbReference type="NCBI Taxonomy" id="2030880"/>
    <lineage>
        <taxon>Bacteria</taxon>
        <taxon>Pseudomonadati</taxon>
        <taxon>Pseudomonadota</taxon>
        <taxon>Gammaproteobacteria</taxon>
        <taxon>SAR86 cluster</taxon>
    </lineage>
</organism>
<keyword evidence="7" id="KW-0694">RNA-binding</keyword>
<dbReference type="InterPro" id="IPR050180">
    <property type="entry name" value="RNR_Ribonuclease"/>
</dbReference>
<sequence length="482" mass="55427">MSYTLDDFYIKAIQDYGLDAVWPQEVLTEAKLIPNEVERDKNFLDLPFVTIDGEDAKDFDDAIFCEIIPEGFNLKVAIADVSFYVTNDTPMDVEALRRSTSTYFPRKVIPMLPEQLSNDVCSLKPGKYRRAMLADVFLDKSGMIINYQFKQCMIRSAARLTYNQVEQDSFTDESFAESLSAASVLHKQLKAHKQKRGALDLNIGEPVLVFDKSNKVKKILPRSRLNSHSLIEEMMLIANICAADFLNKNYKESVFRNHEYPESIKIDRLSQGLKKRNINWSGSPEEVENLYMLAKNVSSRKDVNIIHMMILQAMQRAAYQTKCKGHFGLKFDYYTHFTSPIRRYPDLIVHRLIKAKIDNLDSDTSQLESILEHCSQKEKDADFASKQVIQNLICEHCKQFRGQKFPGFITGVKDFGLFIDLPDLYTTGMLHVSELPSDRYRFNARNQSLDGKRRGNRFALGDKIEVTIGDIFELEGKISLYY</sequence>
<evidence type="ECO:0000256" key="4">
    <source>
        <dbReference type="ARBA" id="ARBA00022722"/>
    </source>
</evidence>
<dbReference type="PANTHER" id="PTHR23355">
    <property type="entry name" value="RIBONUCLEASE"/>
    <property type="match status" value="1"/>
</dbReference>
<dbReference type="GO" id="GO:0005829">
    <property type="term" value="C:cytosol"/>
    <property type="evidence" value="ECO:0007669"/>
    <property type="project" value="TreeGrafter"/>
</dbReference>
<dbReference type="EMBL" id="QOPD01000011">
    <property type="protein sequence ID" value="RCL37383.1"/>
    <property type="molecule type" value="Genomic_DNA"/>
</dbReference>
<dbReference type="PROSITE" id="PS01175">
    <property type="entry name" value="RIBONUCLEASE_II"/>
    <property type="match status" value="1"/>
</dbReference>
<dbReference type="GO" id="GO:0006402">
    <property type="term" value="P:mRNA catabolic process"/>
    <property type="evidence" value="ECO:0007669"/>
    <property type="project" value="TreeGrafter"/>
</dbReference>
<proteinExistence type="predicted"/>
<dbReference type="Proteomes" id="UP000252147">
    <property type="component" value="Unassembled WGS sequence"/>
</dbReference>
<evidence type="ECO:0000256" key="3">
    <source>
        <dbReference type="ARBA" id="ARBA00022490"/>
    </source>
</evidence>
<name>A0A368BJA1_9GAMM</name>
<keyword evidence="3" id="KW-0963">Cytoplasm</keyword>
<feature type="domain" description="S1 motif" evidence="8">
    <location>
        <begin position="402"/>
        <end position="482"/>
    </location>
</feature>
<dbReference type="InterPro" id="IPR004476">
    <property type="entry name" value="RNase_II/RNase_R"/>
</dbReference>
<dbReference type="CDD" id="cd04471">
    <property type="entry name" value="S1_RNase_R"/>
    <property type="match status" value="1"/>
</dbReference>
<keyword evidence="6" id="KW-0269">Exonuclease</keyword>
<dbReference type="SMART" id="SM00316">
    <property type="entry name" value="S1"/>
    <property type="match status" value="1"/>
</dbReference>
<dbReference type="SMART" id="SM00955">
    <property type="entry name" value="RNB"/>
    <property type="match status" value="1"/>
</dbReference>
<evidence type="ECO:0000256" key="6">
    <source>
        <dbReference type="ARBA" id="ARBA00022839"/>
    </source>
</evidence>
<dbReference type="AlphaFoldDB" id="A0A368BJA1"/>
<dbReference type="Pfam" id="PF00773">
    <property type="entry name" value="RNB"/>
    <property type="match status" value="1"/>
</dbReference>
<dbReference type="GO" id="GO:0008859">
    <property type="term" value="F:exoribonuclease II activity"/>
    <property type="evidence" value="ECO:0007669"/>
    <property type="project" value="UniProtKB-EC"/>
</dbReference>
<evidence type="ECO:0000256" key="1">
    <source>
        <dbReference type="ARBA" id="ARBA00001849"/>
    </source>
</evidence>
<dbReference type="InterPro" id="IPR001900">
    <property type="entry name" value="RNase_II/R"/>
</dbReference>
<dbReference type="GO" id="GO:0003723">
    <property type="term" value="F:RNA binding"/>
    <property type="evidence" value="ECO:0007669"/>
    <property type="project" value="UniProtKB-KW"/>
</dbReference>
<evidence type="ECO:0000256" key="7">
    <source>
        <dbReference type="ARBA" id="ARBA00022884"/>
    </source>
</evidence>
<dbReference type="NCBIfam" id="TIGR00358">
    <property type="entry name" value="3_prime_RNase"/>
    <property type="match status" value="1"/>
</dbReference>
<dbReference type="InterPro" id="IPR012340">
    <property type="entry name" value="NA-bd_OB-fold"/>
</dbReference>
<dbReference type="EC" id="3.1.13.1" evidence="2"/>
<evidence type="ECO:0000313" key="9">
    <source>
        <dbReference type="EMBL" id="RCL37383.1"/>
    </source>
</evidence>
<gene>
    <name evidence="9" type="ORF">DBW97_05005</name>
</gene>
<dbReference type="SUPFAM" id="SSF50249">
    <property type="entry name" value="Nucleic acid-binding proteins"/>
    <property type="match status" value="2"/>
</dbReference>
<dbReference type="Pfam" id="PF00575">
    <property type="entry name" value="S1"/>
    <property type="match status" value="1"/>
</dbReference>
<dbReference type="PANTHER" id="PTHR23355:SF9">
    <property type="entry name" value="DIS3-LIKE EXONUCLEASE 2"/>
    <property type="match status" value="1"/>
</dbReference>
<evidence type="ECO:0000256" key="5">
    <source>
        <dbReference type="ARBA" id="ARBA00022801"/>
    </source>
</evidence>
<dbReference type="PROSITE" id="PS50126">
    <property type="entry name" value="S1"/>
    <property type="match status" value="1"/>
</dbReference>
<dbReference type="InterPro" id="IPR022966">
    <property type="entry name" value="RNase_II/R_CS"/>
</dbReference>
<keyword evidence="4" id="KW-0540">Nuclease</keyword>
<dbReference type="InterPro" id="IPR003029">
    <property type="entry name" value="S1_domain"/>
</dbReference>
<evidence type="ECO:0000259" key="8">
    <source>
        <dbReference type="PROSITE" id="PS50126"/>
    </source>
</evidence>
<comment type="caution">
    <text evidence="9">The sequence shown here is derived from an EMBL/GenBank/DDBJ whole genome shotgun (WGS) entry which is preliminary data.</text>
</comment>
<reference evidence="9 10" key="1">
    <citation type="journal article" date="2018" name="Microbiome">
        <title>Fine metagenomic profile of the Mediterranean stratified and mixed water columns revealed by assembly and recruitment.</title>
        <authorList>
            <person name="Haro-Moreno J.M."/>
            <person name="Lopez-Perez M."/>
            <person name="De La Torre J.R."/>
            <person name="Picazo A."/>
            <person name="Camacho A."/>
            <person name="Rodriguez-Valera F."/>
        </authorList>
    </citation>
    <scope>NUCLEOTIDE SEQUENCE [LARGE SCALE GENOMIC DNA]</scope>
    <source>
        <strain evidence="9">MED-G83</strain>
    </source>
</reference>
<comment type="catalytic activity">
    <reaction evidence="1">
        <text>Exonucleolytic cleavage in the 3'- to 5'-direction to yield nucleoside 5'-phosphates.</text>
        <dbReference type="EC" id="3.1.13.1"/>
    </reaction>
</comment>
<evidence type="ECO:0000313" key="10">
    <source>
        <dbReference type="Proteomes" id="UP000252147"/>
    </source>
</evidence>
<protein>
    <recommendedName>
        <fullName evidence="2">exoribonuclease II</fullName>
        <ecNumber evidence="2">3.1.13.1</ecNumber>
    </recommendedName>
</protein>
<accession>A0A368BJA1</accession>
<evidence type="ECO:0000256" key="2">
    <source>
        <dbReference type="ARBA" id="ARBA00012163"/>
    </source>
</evidence>
<keyword evidence="5" id="KW-0378">Hydrolase</keyword>
<dbReference type="Gene3D" id="2.40.50.140">
    <property type="entry name" value="Nucleic acid-binding proteins"/>
    <property type="match status" value="1"/>
</dbReference>